<sequence>MRSISHPIYLALGALLASVAVGHAQAQEVYVTGGTLGAGLGGALNLSPHFGVHADAEGFGLSHTVTVDDNRYDGRLTLAQGGTYLDVFPFASSAFRLTAGALFNGDSLSAKLQPNAQGNYTIGGTSVPALGPSPSAKVTLPHVMPYIGIGYGHKKPALGLGVSFDLGVAYGRPRVDYNVPSVYDPFVTDQNILDEEQKFSDKVTRYHWYPVAQVALTYRF</sequence>
<dbReference type="RefSeq" id="WP_311673454.1">
    <property type="nucleotide sequence ID" value="NZ_JACHBW010000008.1"/>
</dbReference>
<evidence type="ECO:0000313" key="3">
    <source>
        <dbReference type="Proteomes" id="UP000571554"/>
    </source>
</evidence>
<dbReference type="Proteomes" id="UP000571554">
    <property type="component" value="Unassembled WGS sequence"/>
</dbReference>
<keyword evidence="3" id="KW-1185">Reference proteome</keyword>
<organism evidence="2 3">
    <name type="scientific">Paraburkholderia bannensis</name>
    <dbReference type="NCBI Taxonomy" id="765414"/>
    <lineage>
        <taxon>Bacteria</taxon>
        <taxon>Pseudomonadati</taxon>
        <taxon>Pseudomonadota</taxon>
        <taxon>Betaproteobacteria</taxon>
        <taxon>Burkholderiales</taxon>
        <taxon>Burkholderiaceae</taxon>
        <taxon>Paraburkholderia</taxon>
    </lineage>
</organism>
<accession>A0A7W9TXE7</accession>
<dbReference type="EMBL" id="JACHBW010000008">
    <property type="protein sequence ID" value="MBB6103099.1"/>
    <property type="molecule type" value="Genomic_DNA"/>
</dbReference>
<evidence type="ECO:0008006" key="4">
    <source>
        <dbReference type="Google" id="ProtNLM"/>
    </source>
</evidence>
<proteinExistence type="predicted"/>
<name>A0A7W9TXE7_9BURK</name>
<feature type="signal peptide" evidence="1">
    <location>
        <begin position="1"/>
        <end position="26"/>
    </location>
</feature>
<keyword evidence="1" id="KW-0732">Signal</keyword>
<reference evidence="2 3" key="1">
    <citation type="submission" date="2020-08" db="EMBL/GenBank/DDBJ databases">
        <title>Above-ground endophytic microbial communities from plants in different locations in the United States.</title>
        <authorList>
            <person name="Frank C."/>
        </authorList>
    </citation>
    <scope>NUCLEOTIDE SEQUENCE [LARGE SCALE GENOMIC DNA]</scope>
    <source>
        <strain evidence="2 3">WP4_2_2</strain>
    </source>
</reference>
<evidence type="ECO:0000313" key="2">
    <source>
        <dbReference type="EMBL" id="MBB6103099.1"/>
    </source>
</evidence>
<comment type="caution">
    <text evidence="2">The sequence shown here is derived from an EMBL/GenBank/DDBJ whole genome shotgun (WGS) entry which is preliminary data.</text>
</comment>
<evidence type="ECO:0000256" key="1">
    <source>
        <dbReference type="SAM" id="SignalP"/>
    </source>
</evidence>
<gene>
    <name evidence="2" type="ORF">F4827_002954</name>
</gene>
<feature type="chain" id="PRO_5031323774" description="Outer membrane protein beta-barrel domain-containing protein" evidence="1">
    <location>
        <begin position="27"/>
        <end position="220"/>
    </location>
</feature>
<dbReference type="AlphaFoldDB" id="A0A7W9TXE7"/>
<dbReference type="Gene3D" id="2.40.160.170">
    <property type="match status" value="1"/>
</dbReference>
<protein>
    <recommendedName>
        <fullName evidence="4">Outer membrane protein beta-barrel domain-containing protein</fullName>
    </recommendedName>
</protein>